<dbReference type="eggNOG" id="ENOG502QSF6">
    <property type="taxonomic scope" value="Eukaryota"/>
</dbReference>
<keyword evidence="2" id="KW-1185">Reference proteome</keyword>
<organism evidence="1 2">
    <name type="scientific">Cucumis sativus</name>
    <name type="common">Cucumber</name>
    <dbReference type="NCBI Taxonomy" id="3659"/>
    <lineage>
        <taxon>Eukaryota</taxon>
        <taxon>Viridiplantae</taxon>
        <taxon>Streptophyta</taxon>
        <taxon>Embryophyta</taxon>
        <taxon>Tracheophyta</taxon>
        <taxon>Spermatophyta</taxon>
        <taxon>Magnoliopsida</taxon>
        <taxon>eudicotyledons</taxon>
        <taxon>Gunneridae</taxon>
        <taxon>Pentapetalae</taxon>
        <taxon>rosids</taxon>
        <taxon>fabids</taxon>
        <taxon>Cucurbitales</taxon>
        <taxon>Cucurbitaceae</taxon>
        <taxon>Benincaseae</taxon>
        <taxon>Cucumis</taxon>
    </lineage>
</organism>
<accession>A0A0A0L2A5</accession>
<dbReference type="AlphaFoldDB" id="A0A0A0L2A5"/>
<dbReference type="EMBL" id="CM002925">
    <property type="protein sequence ID" value="KGN54742.1"/>
    <property type="molecule type" value="Genomic_DNA"/>
</dbReference>
<reference evidence="1 2" key="2">
    <citation type="journal article" date="2009" name="PLoS ONE">
        <title>An integrated genetic and cytogenetic map of the cucumber genome.</title>
        <authorList>
            <person name="Ren Y."/>
            <person name="Zhang Z."/>
            <person name="Liu J."/>
            <person name="Staub J.E."/>
            <person name="Han Y."/>
            <person name="Cheng Z."/>
            <person name="Li X."/>
            <person name="Lu J."/>
            <person name="Miao H."/>
            <person name="Kang H."/>
            <person name="Xie B."/>
            <person name="Gu X."/>
            <person name="Wang X."/>
            <person name="Du Y."/>
            <person name="Jin W."/>
            <person name="Huang S."/>
        </authorList>
    </citation>
    <scope>NUCLEOTIDE SEQUENCE [LARGE SCALE GENOMIC DNA]</scope>
    <source>
        <strain evidence="2">cv. 9930</strain>
    </source>
</reference>
<reference evidence="1 2" key="3">
    <citation type="journal article" date="2010" name="BMC Genomics">
        <title>Transcriptome sequencing and comparative analysis of cucumber flowers with different sex types.</title>
        <authorList>
            <person name="Guo S."/>
            <person name="Zheng Y."/>
            <person name="Joung J.G."/>
            <person name="Liu S."/>
            <person name="Zhang Z."/>
            <person name="Crasta O.R."/>
            <person name="Sobral B.W."/>
            <person name="Xu Y."/>
            <person name="Huang S."/>
            <person name="Fei Z."/>
        </authorList>
    </citation>
    <scope>NUCLEOTIDE SEQUENCE [LARGE SCALE GENOMIC DNA]</scope>
    <source>
        <strain evidence="2">cv. 9930</strain>
    </source>
</reference>
<dbReference type="Proteomes" id="UP000029981">
    <property type="component" value="Chromosome 4"/>
</dbReference>
<reference evidence="1 2" key="4">
    <citation type="journal article" date="2011" name="BMC Genomics">
        <title>RNA-Seq improves annotation of protein-coding genes in the cucumber genome.</title>
        <authorList>
            <person name="Li Z."/>
            <person name="Zhang Z."/>
            <person name="Yan P."/>
            <person name="Huang S."/>
            <person name="Fei Z."/>
            <person name="Lin K."/>
        </authorList>
    </citation>
    <scope>NUCLEOTIDE SEQUENCE [LARGE SCALE GENOMIC DNA]</scope>
    <source>
        <strain evidence="2">cv. 9930</strain>
    </source>
</reference>
<gene>
    <name evidence="1" type="ORF">Csa_4G441080</name>
</gene>
<reference evidence="1 2" key="1">
    <citation type="journal article" date="2009" name="Nat. Genet.">
        <title>The genome of the cucumber, Cucumis sativus L.</title>
        <authorList>
            <person name="Huang S."/>
            <person name="Li R."/>
            <person name="Zhang Z."/>
            <person name="Li L."/>
            <person name="Gu X."/>
            <person name="Fan W."/>
            <person name="Lucas W.J."/>
            <person name="Wang X."/>
            <person name="Xie B."/>
            <person name="Ni P."/>
            <person name="Ren Y."/>
            <person name="Zhu H."/>
            <person name="Li J."/>
            <person name="Lin K."/>
            <person name="Jin W."/>
            <person name="Fei Z."/>
            <person name="Li G."/>
            <person name="Staub J."/>
            <person name="Kilian A."/>
            <person name="van der Vossen E.A."/>
            <person name="Wu Y."/>
            <person name="Guo J."/>
            <person name="He J."/>
            <person name="Jia Z."/>
            <person name="Ren Y."/>
            <person name="Tian G."/>
            <person name="Lu Y."/>
            <person name="Ruan J."/>
            <person name="Qian W."/>
            <person name="Wang M."/>
            <person name="Huang Q."/>
            <person name="Li B."/>
            <person name="Xuan Z."/>
            <person name="Cao J."/>
            <person name="Asan"/>
            <person name="Wu Z."/>
            <person name="Zhang J."/>
            <person name="Cai Q."/>
            <person name="Bai Y."/>
            <person name="Zhao B."/>
            <person name="Han Y."/>
            <person name="Li Y."/>
            <person name="Li X."/>
            <person name="Wang S."/>
            <person name="Shi Q."/>
            <person name="Liu S."/>
            <person name="Cho W.K."/>
            <person name="Kim J.Y."/>
            <person name="Xu Y."/>
            <person name="Heller-Uszynska K."/>
            <person name="Miao H."/>
            <person name="Cheng Z."/>
            <person name="Zhang S."/>
            <person name="Wu J."/>
            <person name="Yang Y."/>
            <person name="Kang H."/>
            <person name="Li M."/>
            <person name="Liang H."/>
            <person name="Ren X."/>
            <person name="Shi Z."/>
            <person name="Wen M."/>
            <person name="Jian M."/>
            <person name="Yang H."/>
            <person name="Zhang G."/>
            <person name="Yang Z."/>
            <person name="Chen R."/>
            <person name="Liu S."/>
            <person name="Li J."/>
            <person name="Ma L."/>
            <person name="Liu H."/>
            <person name="Zhou Y."/>
            <person name="Zhao J."/>
            <person name="Fang X."/>
            <person name="Li G."/>
            <person name="Fang L."/>
            <person name="Li Y."/>
            <person name="Liu D."/>
            <person name="Zheng H."/>
            <person name="Zhang Y."/>
            <person name="Qin N."/>
            <person name="Li Z."/>
            <person name="Yang G."/>
            <person name="Yang S."/>
            <person name="Bolund L."/>
            <person name="Kristiansen K."/>
            <person name="Zheng H."/>
            <person name="Li S."/>
            <person name="Zhang X."/>
            <person name="Yang H."/>
            <person name="Wang J."/>
            <person name="Sun R."/>
            <person name="Zhang B."/>
            <person name="Jiang S."/>
            <person name="Wang J."/>
            <person name="Du Y."/>
            <person name="Li S."/>
        </authorList>
    </citation>
    <scope>NUCLEOTIDE SEQUENCE [LARGE SCALE GENOMIC DNA]</scope>
    <source>
        <strain evidence="2">cv. 9930</strain>
    </source>
</reference>
<dbReference type="Gramene" id="KGN54742">
    <property type="protein sequence ID" value="KGN54742"/>
    <property type="gene ID" value="Csa_4G441080"/>
</dbReference>
<protein>
    <submittedName>
        <fullName evidence="1">Uncharacterized protein</fullName>
    </submittedName>
</protein>
<name>A0A0A0L2A5_CUCSA</name>
<sequence length="129" mass="14748">MDAEASSSSKAMETRLTNVEKTVGEIQGELGEIHSMLGEILQNLTITFETHKEPAKLALIQRKQILEKQDSGDDMAANINFPLNEGTDFARNLGKTKITRNPYPEFQMKKEHNPRNLYQARFKPEDYHK</sequence>
<evidence type="ECO:0000313" key="1">
    <source>
        <dbReference type="EMBL" id="KGN54742.1"/>
    </source>
</evidence>
<proteinExistence type="predicted"/>
<evidence type="ECO:0000313" key="2">
    <source>
        <dbReference type="Proteomes" id="UP000029981"/>
    </source>
</evidence>